<gene>
    <name evidence="1" type="ORF">Pla52o_28610</name>
</gene>
<name>A0A5C6CH26_9BACT</name>
<proteinExistence type="predicted"/>
<protein>
    <submittedName>
        <fullName evidence="1">Uncharacterized protein</fullName>
    </submittedName>
</protein>
<accession>A0A5C6CH26</accession>
<dbReference type="AlphaFoldDB" id="A0A5C6CH26"/>
<comment type="caution">
    <text evidence="1">The sequence shown here is derived from an EMBL/GenBank/DDBJ whole genome shotgun (WGS) entry which is preliminary data.</text>
</comment>
<evidence type="ECO:0000313" key="2">
    <source>
        <dbReference type="Proteomes" id="UP000316304"/>
    </source>
</evidence>
<keyword evidence="2" id="KW-1185">Reference proteome</keyword>
<organism evidence="1 2">
    <name type="scientific">Novipirellula galeiformis</name>
    <dbReference type="NCBI Taxonomy" id="2528004"/>
    <lineage>
        <taxon>Bacteria</taxon>
        <taxon>Pseudomonadati</taxon>
        <taxon>Planctomycetota</taxon>
        <taxon>Planctomycetia</taxon>
        <taxon>Pirellulales</taxon>
        <taxon>Pirellulaceae</taxon>
        <taxon>Novipirellula</taxon>
    </lineage>
</organism>
<reference evidence="1 2" key="1">
    <citation type="submission" date="2019-02" db="EMBL/GenBank/DDBJ databases">
        <title>Deep-cultivation of Planctomycetes and their phenomic and genomic characterization uncovers novel biology.</title>
        <authorList>
            <person name="Wiegand S."/>
            <person name="Jogler M."/>
            <person name="Boedeker C."/>
            <person name="Pinto D."/>
            <person name="Vollmers J."/>
            <person name="Rivas-Marin E."/>
            <person name="Kohn T."/>
            <person name="Peeters S.H."/>
            <person name="Heuer A."/>
            <person name="Rast P."/>
            <person name="Oberbeckmann S."/>
            <person name="Bunk B."/>
            <person name="Jeske O."/>
            <person name="Meyerdierks A."/>
            <person name="Storesund J.E."/>
            <person name="Kallscheuer N."/>
            <person name="Luecker S."/>
            <person name="Lage O.M."/>
            <person name="Pohl T."/>
            <person name="Merkel B.J."/>
            <person name="Hornburger P."/>
            <person name="Mueller R.-W."/>
            <person name="Bruemmer F."/>
            <person name="Labrenz M."/>
            <person name="Spormann A.M."/>
            <person name="Op Den Camp H."/>
            <person name="Overmann J."/>
            <person name="Amann R."/>
            <person name="Jetten M.S.M."/>
            <person name="Mascher T."/>
            <person name="Medema M.H."/>
            <person name="Devos D.P."/>
            <person name="Kaster A.-K."/>
            <person name="Ovreas L."/>
            <person name="Rohde M."/>
            <person name="Galperin M.Y."/>
            <person name="Jogler C."/>
        </authorList>
    </citation>
    <scope>NUCLEOTIDE SEQUENCE [LARGE SCALE GENOMIC DNA]</scope>
    <source>
        <strain evidence="1 2">Pla52o</strain>
    </source>
</reference>
<evidence type="ECO:0000313" key="1">
    <source>
        <dbReference type="EMBL" id="TWU23325.1"/>
    </source>
</evidence>
<sequence length="56" mass="6273">MDGRSILTEPSALAMCPRFESASVAEQMPRFIESQWLCWLGVFHGPSVWLAPIPIL</sequence>
<dbReference type="EMBL" id="SJPT01000004">
    <property type="protein sequence ID" value="TWU23325.1"/>
    <property type="molecule type" value="Genomic_DNA"/>
</dbReference>
<dbReference type="Proteomes" id="UP000316304">
    <property type="component" value="Unassembled WGS sequence"/>
</dbReference>